<dbReference type="Proteomes" id="UP000017126">
    <property type="component" value="Unassembled WGS sequence"/>
</dbReference>
<evidence type="ECO:0000313" key="3">
    <source>
        <dbReference type="Proteomes" id="UP000017126"/>
    </source>
</evidence>
<evidence type="ECO:0008006" key="4">
    <source>
        <dbReference type="Google" id="ProtNLM"/>
    </source>
</evidence>
<evidence type="ECO:0000313" key="2">
    <source>
        <dbReference type="EMBL" id="ERT50910.1"/>
    </source>
</evidence>
<dbReference type="PROSITE" id="PS51108">
    <property type="entry name" value="PTS_EIID"/>
    <property type="match status" value="1"/>
</dbReference>
<proteinExistence type="predicted"/>
<dbReference type="Pfam" id="PF03613">
    <property type="entry name" value="EIID-AGA"/>
    <property type="match status" value="1"/>
</dbReference>
<dbReference type="GO" id="GO:0016020">
    <property type="term" value="C:membrane"/>
    <property type="evidence" value="ECO:0007669"/>
    <property type="project" value="InterPro"/>
</dbReference>
<sequence length="75" mass="8148">MLAGNYVKVESSLKFAISGREFVIQEILDQIVPGILPLAVVMGVYLFYTKKGLKVTQALLWLTGILIVLAGIGIL</sequence>
<keyword evidence="1" id="KW-0812">Transmembrane</keyword>
<dbReference type="AlphaFoldDB" id="A0AAV3L395"/>
<gene>
    <name evidence="2" type="ORF">O991_01218</name>
</gene>
<dbReference type="GO" id="GO:0009401">
    <property type="term" value="P:phosphoenolpyruvate-dependent sugar phosphotransferase system"/>
    <property type="evidence" value="ECO:0007669"/>
    <property type="project" value="InterPro"/>
</dbReference>
<dbReference type="EMBL" id="AXOL01000027">
    <property type="protein sequence ID" value="ERT50910.1"/>
    <property type="molecule type" value="Genomic_DNA"/>
</dbReference>
<evidence type="ECO:0000256" key="1">
    <source>
        <dbReference type="SAM" id="Phobius"/>
    </source>
</evidence>
<keyword evidence="1" id="KW-1133">Transmembrane helix</keyword>
<name>A0AAV3L395_ENTFC</name>
<accession>A0AAV3L395</accession>
<keyword evidence="1" id="KW-0472">Membrane</keyword>
<reference evidence="2 3" key="1">
    <citation type="submission" date="2013-09" db="EMBL/GenBank/DDBJ databases">
        <title>The Genome Sequence of Enterococcus faecium 10/96A.</title>
        <authorList>
            <consortium name="The Broad Institute Genome Sequencing Platform"/>
            <consortium name="The Broad Institute Genome Sequencing Center for Infectious Disease"/>
            <person name="Earl A.M."/>
            <person name="Gilmore M.S."/>
            <person name="Lebreton F."/>
            <person name="Courvalin P."/>
            <person name="Walker B."/>
            <person name="Young S.K."/>
            <person name="Zeng Q."/>
            <person name="Gargeya S."/>
            <person name="Fitzgerald M."/>
            <person name="Haas B."/>
            <person name="Abouelleil A."/>
            <person name="Alvarado L."/>
            <person name="Arachchi H.M."/>
            <person name="Berlin A.M."/>
            <person name="Chapman S.B."/>
            <person name="Dewar J."/>
            <person name="Goldberg J."/>
            <person name="Griggs A."/>
            <person name="Gujja S."/>
            <person name="Hansen M."/>
            <person name="Howarth C."/>
            <person name="Imamovic A."/>
            <person name="Larimer J."/>
            <person name="McCowan C."/>
            <person name="Murphy C."/>
            <person name="Neiman D."/>
            <person name="Pearson M."/>
            <person name="Priest M."/>
            <person name="Roberts A."/>
            <person name="Saif S."/>
            <person name="Shea T."/>
            <person name="Sisk P."/>
            <person name="Sykes S."/>
            <person name="Wortman J."/>
            <person name="Nusbaum C."/>
            <person name="Birren B."/>
        </authorList>
    </citation>
    <scope>NUCLEOTIDE SEQUENCE [LARGE SCALE GENOMIC DNA]</scope>
    <source>
        <strain evidence="2 3">10/96A</strain>
    </source>
</reference>
<feature type="transmembrane region" description="Helical" evidence="1">
    <location>
        <begin position="55"/>
        <end position="74"/>
    </location>
</feature>
<comment type="caution">
    <text evidence="2">The sequence shown here is derived from an EMBL/GenBank/DDBJ whole genome shotgun (WGS) entry which is preliminary data.</text>
</comment>
<feature type="transmembrane region" description="Helical" evidence="1">
    <location>
        <begin position="31"/>
        <end position="48"/>
    </location>
</feature>
<organism evidence="2 3">
    <name type="scientific">Enterococcus faecium 10/96A</name>
    <dbReference type="NCBI Taxonomy" id="1391465"/>
    <lineage>
        <taxon>Bacteria</taxon>
        <taxon>Bacillati</taxon>
        <taxon>Bacillota</taxon>
        <taxon>Bacilli</taxon>
        <taxon>Lactobacillales</taxon>
        <taxon>Enterococcaceae</taxon>
        <taxon>Enterococcus</taxon>
    </lineage>
</organism>
<dbReference type="InterPro" id="IPR004704">
    <property type="entry name" value="PTS_IID_man"/>
</dbReference>
<protein>
    <recommendedName>
        <fullName evidence="4">PTS system mannose/fructose/sorbose-specific IID component</fullName>
    </recommendedName>
</protein>